<feature type="transmembrane region" description="Helical" evidence="1">
    <location>
        <begin position="228"/>
        <end position="251"/>
    </location>
</feature>
<dbReference type="InterPro" id="IPR007059">
    <property type="entry name" value="DmsC"/>
</dbReference>
<accession>A0A1B7K3L5</accession>
<sequence length="255" mass="27468">MHELPLVFFTVLGQSAVGAFILLLLFSPYNGKQLGGRLFTTLCLFGIGLIIGVFHMGQLLRAINLLFGVGRSPMSNEIALSALFGAFGAISALGLLSGKGSAQLFKIFGWIAALMGIGFVAAIPAVYQLDTVAGWKTEYTWVVMLLTVFTGGGLIAAALGAGRKALWIAVIGIVASLLIRPSYLAVLWRADNVLTSEQTLWFGFQLILMLAALLVALFVLFKRLPRNWVYASAASIIVAELLGRVAFYNMWAMTM</sequence>
<dbReference type="EMBL" id="LXEW01000008">
    <property type="protein sequence ID" value="OAT54739.1"/>
    <property type="molecule type" value="Genomic_DNA"/>
</dbReference>
<dbReference type="EC" id="1.8.99.-" evidence="2"/>
<feature type="transmembrane region" description="Helical" evidence="1">
    <location>
        <begin position="139"/>
        <end position="159"/>
    </location>
</feature>
<dbReference type="AlphaFoldDB" id="A0A1B7K3L5"/>
<dbReference type="Proteomes" id="UP000078224">
    <property type="component" value="Unassembled WGS sequence"/>
</dbReference>
<dbReference type="Pfam" id="PF04976">
    <property type="entry name" value="DmsC"/>
    <property type="match status" value="1"/>
</dbReference>
<comment type="caution">
    <text evidence="2">The sequence shown here is derived from an EMBL/GenBank/DDBJ whole genome shotgun (WGS) entry which is preliminary data.</text>
</comment>
<dbReference type="PATRIC" id="fig|1354272.4.peg.294"/>
<feature type="transmembrane region" description="Helical" evidence="1">
    <location>
        <begin position="38"/>
        <end position="58"/>
    </location>
</feature>
<name>A0A1B7K3L5_9GAMM</name>
<dbReference type="OrthoDB" id="4394845at2"/>
<feature type="transmembrane region" description="Helical" evidence="1">
    <location>
        <begin position="78"/>
        <end position="96"/>
    </location>
</feature>
<evidence type="ECO:0000313" key="3">
    <source>
        <dbReference type="Proteomes" id="UP000078224"/>
    </source>
</evidence>
<dbReference type="GO" id="GO:0019645">
    <property type="term" value="P:anaerobic electron transport chain"/>
    <property type="evidence" value="ECO:0007669"/>
    <property type="project" value="InterPro"/>
</dbReference>
<keyword evidence="3" id="KW-1185">Reference proteome</keyword>
<dbReference type="GO" id="GO:0009389">
    <property type="term" value="F:dimethyl sulfoxide reductase activity"/>
    <property type="evidence" value="ECO:0007669"/>
    <property type="project" value="TreeGrafter"/>
</dbReference>
<keyword evidence="2" id="KW-0560">Oxidoreductase</keyword>
<evidence type="ECO:0000313" key="2">
    <source>
        <dbReference type="EMBL" id="OAT54739.1"/>
    </source>
</evidence>
<gene>
    <name evidence="2" type="ORF">M998_0283</name>
</gene>
<reference evidence="2 3" key="1">
    <citation type="submission" date="2016-04" db="EMBL/GenBank/DDBJ databases">
        <title>ATOL: Assembling a taxonomically balanced genome-scale reconstruction of the evolutionary history of the Enterobacteriaceae.</title>
        <authorList>
            <person name="Plunkett G.III."/>
            <person name="Neeno-Eckwall E.C."/>
            <person name="Glasner J.D."/>
            <person name="Perna N.T."/>
        </authorList>
    </citation>
    <scope>NUCLEOTIDE SEQUENCE [LARGE SCALE GENOMIC DNA]</scope>
    <source>
        <strain evidence="2 3">ATCC 35613</strain>
    </source>
</reference>
<dbReference type="RefSeq" id="WP_068907203.1">
    <property type="nucleotide sequence ID" value="NZ_LXEW01000008.1"/>
</dbReference>
<dbReference type="PANTHER" id="PTHR38095">
    <property type="entry name" value="ANAEROBIC DIMETHYL SULFOXIDE REDUCTASE CHAIN YNFH"/>
    <property type="match status" value="1"/>
</dbReference>
<feature type="transmembrane region" description="Helical" evidence="1">
    <location>
        <begin position="166"/>
        <end position="188"/>
    </location>
</feature>
<proteinExistence type="predicted"/>
<organism evidence="2 3">
    <name type="scientific">Providencia heimbachae ATCC 35613</name>
    <dbReference type="NCBI Taxonomy" id="1354272"/>
    <lineage>
        <taxon>Bacteria</taxon>
        <taxon>Pseudomonadati</taxon>
        <taxon>Pseudomonadota</taxon>
        <taxon>Gammaproteobacteria</taxon>
        <taxon>Enterobacterales</taxon>
        <taxon>Morganellaceae</taxon>
        <taxon>Providencia</taxon>
    </lineage>
</organism>
<feature type="transmembrane region" description="Helical" evidence="1">
    <location>
        <begin position="108"/>
        <end position="127"/>
    </location>
</feature>
<protein>
    <submittedName>
        <fullName evidence="2">Anaerobic dimethyl sulfoxide reductase subunit C</fullName>
        <ecNumber evidence="2">1.8.99.-</ecNumber>
    </submittedName>
</protein>
<keyword evidence="1" id="KW-1133">Transmembrane helix</keyword>
<keyword evidence="1" id="KW-0812">Transmembrane</keyword>
<dbReference type="GO" id="GO:0005886">
    <property type="term" value="C:plasma membrane"/>
    <property type="evidence" value="ECO:0007669"/>
    <property type="project" value="TreeGrafter"/>
</dbReference>
<dbReference type="GO" id="GO:0009390">
    <property type="term" value="C:dimethyl sulfoxide reductase complex"/>
    <property type="evidence" value="ECO:0007669"/>
    <property type="project" value="TreeGrafter"/>
</dbReference>
<dbReference type="PANTHER" id="PTHR38095:SF3">
    <property type="entry name" value="ANAEROBIC DIMETHYL SULFOXIDE REDUCTASE, SUBUNIT C"/>
    <property type="match status" value="1"/>
</dbReference>
<keyword evidence="1" id="KW-0472">Membrane</keyword>
<feature type="transmembrane region" description="Helical" evidence="1">
    <location>
        <begin position="6"/>
        <end position="26"/>
    </location>
</feature>
<feature type="transmembrane region" description="Helical" evidence="1">
    <location>
        <begin position="200"/>
        <end position="221"/>
    </location>
</feature>
<evidence type="ECO:0000256" key="1">
    <source>
        <dbReference type="SAM" id="Phobius"/>
    </source>
</evidence>